<name>A0A1F5G3Z0_9BACT</name>
<feature type="transmembrane region" description="Helical" evidence="7">
    <location>
        <begin position="260"/>
        <end position="279"/>
    </location>
</feature>
<feature type="transmembrane region" description="Helical" evidence="7">
    <location>
        <begin position="144"/>
        <end position="165"/>
    </location>
</feature>
<dbReference type="EMBL" id="MFAZ01000039">
    <property type="protein sequence ID" value="OGD86603.1"/>
    <property type="molecule type" value="Genomic_DNA"/>
</dbReference>
<proteinExistence type="predicted"/>
<evidence type="ECO:0000256" key="7">
    <source>
        <dbReference type="SAM" id="Phobius"/>
    </source>
</evidence>
<keyword evidence="6 7" id="KW-0472">Membrane</keyword>
<evidence type="ECO:0000256" key="3">
    <source>
        <dbReference type="ARBA" id="ARBA00022475"/>
    </source>
</evidence>
<evidence type="ECO:0000256" key="4">
    <source>
        <dbReference type="ARBA" id="ARBA00022692"/>
    </source>
</evidence>
<evidence type="ECO:0000256" key="2">
    <source>
        <dbReference type="ARBA" id="ARBA00022448"/>
    </source>
</evidence>
<dbReference type="SUPFAM" id="SSF103473">
    <property type="entry name" value="MFS general substrate transporter"/>
    <property type="match status" value="1"/>
</dbReference>
<reference evidence="9 10" key="1">
    <citation type="journal article" date="2016" name="Nat. Commun.">
        <title>Thousands of microbial genomes shed light on interconnected biogeochemical processes in an aquifer system.</title>
        <authorList>
            <person name="Anantharaman K."/>
            <person name="Brown C.T."/>
            <person name="Hug L.A."/>
            <person name="Sharon I."/>
            <person name="Castelle C.J."/>
            <person name="Probst A.J."/>
            <person name="Thomas B.C."/>
            <person name="Singh A."/>
            <person name="Wilkins M.J."/>
            <person name="Karaoz U."/>
            <person name="Brodie E.L."/>
            <person name="Williams K.H."/>
            <person name="Hubbard S.S."/>
            <person name="Banfield J.F."/>
        </authorList>
    </citation>
    <scope>NUCLEOTIDE SEQUENCE [LARGE SCALE GENOMIC DNA]</scope>
</reference>
<evidence type="ECO:0000313" key="9">
    <source>
        <dbReference type="EMBL" id="OGD86603.1"/>
    </source>
</evidence>
<sequence length="410" mass="44711">MRLLSETHLKVLKNRNFLILSIITFLFQATTAFVLLSLIVSAFLKTDSNFAVSGVVLSFVSPAFLLTAISGLAADLFDRRKILIVSNFILSILVIMMIIAVQNVYILLALSFLYFAVNSIFLPTASAISAQVASRKDLLITNSIFLFTLAVGQLFGFFVSAIVQFFAGPVWNLVVCAFLSLILVWLSYFLPPLNPRLDKKTTSMKVIGEVTGAFIYIFKQRSIRLFFVIFALTQAAIAFGVTLAPGFFDDVVGISINKSPMLALPMVAIGVYLGISYVHNPEIRESYFVAQGLGIIGISGVILGLLLRFGLIYGLSLIFLVSIFLIVLGFGIIVSMVASRTVLQKRVNHNFQGSVFAATIILGALFASVASPLGAQMEKLFGYVNVIIFIGLALAAFSTFLFYSGEKANF</sequence>
<feature type="transmembrane region" description="Helical" evidence="7">
    <location>
        <begin position="380"/>
        <end position="403"/>
    </location>
</feature>
<keyword evidence="3" id="KW-1003">Cell membrane</keyword>
<keyword evidence="4 7" id="KW-0812">Transmembrane</keyword>
<dbReference type="InterPro" id="IPR020846">
    <property type="entry name" value="MFS_dom"/>
</dbReference>
<feature type="transmembrane region" description="Helical" evidence="7">
    <location>
        <begin position="171"/>
        <end position="190"/>
    </location>
</feature>
<feature type="transmembrane region" description="Helical" evidence="7">
    <location>
        <begin position="225"/>
        <end position="248"/>
    </location>
</feature>
<evidence type="ECO:0000256" key="5">
    <source>
        <dbReference type="ARBA" id="ARBA00022989"/>
    </source>
</evidence>
<evidence type="ECO:0000259" key="8">
    <source>
        <dbReference type="PROSITE" id="PS50850"/>
    </source>
</evidence>
<gene>
    <name evidence="9" type="ORF">A2870_03890</name>
</gene>
<evidence type="ECO:0000256" key="6">
    <source>
        <dbReference type="ARBA" id="ARBA00023136"/>
    </source>
</evidence>
<feature type="transmembrane region" description="Helical" evidence="7">
    <location>
        <begin position="355"/>
        <end position="374"/>
    </location>
</feature>
<evidence type="ECO:0000313" key="10">
    <source>
        <dbReference type="Proteomes" id="UP000179102"/>
    </source>
</evidence>
<feature type="transmembrane region" description="Helical" evidence="7">
    <location>
        <begin position="112"/>
        <end position="132"/>
    </location>
</feature>
<dbReference type="PROSITE" id="PS50850">
    <property type="entry name" value="MFS"/>
    <property type="match status" value="1"/>
</dbReference>
<dbReference type="Pfam" id="PF07690">
    <property type="entry name" value="MFS_1"/>
    <property type="match status" value="1"/>
</dbReference>
<dbReference type="STRING" id="1797711.A2870_03890"/>
<feature type="transmembrane region" description="Helical" evidence="7">
    <location>
        <begin position="312"/>
        <end position="334"/>
    </location>
</feature>
<dbReference type="PANTHER" id="PTHR43266:SF2">
    <property type="entry name" value="MAJOR FACILITATOR SUPERFAMILY (MFS) PROFILE DOMAIN-CONTAINING PROTEIN"/>
    <property type="match status" value="1"/>
</dbReference>
<dbReference type="GO" id="GO:0022857">
    <property type="term" value="F:transmembrane transporter activity"/>
    <property type="evidence" value="ECO:0007669"/>
    <property type="project" value="InterPro"/>
</dbReference>
<comment type="subcellular location">
    <subcellularLocation>
        <location evidence="1">Cell membrane</location>
        <topology evidence="1">Multi-pass membrane protein</topology>
    </subcellularLocation>
</comment>
<evidence type="ECO:0000256" key="1">
    <source>
        <dbReference type="ARBA" id="ARBA00004651"/>
    </source>
</evidence>
<dbReference type="InterPro" id="IPR011701">
    <property type="entry name" value="MFS"/>
</dbReference>
<organism evidence="9 10">
    <name type="scientific">Candidatus Curtissbacteria bacterium RIFCSPHIGHO2_01_FULL_41_11</name>
    <dbReference type="NCBI Taxonomy" id="1797711"/>
    <lineage>
        <taxon>Bacteria</taxon>
        <taxon>Candidatus Curtissiibacteriota</taxon>
    </lineage>
</organism>
<feature type="transmembrane region" description="Helical" evidence="7">
    <location>
        <begin position="84"/>
        <end position="106"/>
    </location>
</feature>
<feature type="transmembrane region" description="Helical" evidence="7">
    <location>
        <begin position="286"/>
        <end position="306"/>
    </location>
</feature>
<dbReference type="InterPro" id="IPR036259">
    <property type="entry name" value="MFS_trans_sf"/>
</dbReference>
<keyword evidence="5 7" id="KW-1133">Transmembrane helix</keyword>
<protein>
    <recommendedName>
        <fullName evidence="8">Major facilitator superfamily (MFS) profile domain-containing protein</fullName>
    </recommendedName>
</protein>
<feature type="domain" description="Major facilitator superfamily (MFS) profile" evidence="8">
    <location>
        <begin position="1"/>
        <end position="408"/>
    </location>
</feature>
<keyword evidence="2" id="KW-0813">Transport</keyword>
<dbReference type="Gene3D" id="1.20.1250.20">
    <property type="entry name" value="MFS general substrate transporter like domains"/>
    <property type="match status" value="1"/>
</dbReference>
<dbReference type="GO" id="GO:0005886">
    <property type="term" value="C:plasma membrane"/>
    <property type="evidence" value="ECO:0007669"/>
    <property type="project" value="UniProtKB-SubCell"/>
</dbReference>
<accession>A0A1F5G3Z0</accession>
<dbReference type="Proteomes" id="UP000179102">
    <property type="component" value="Unassembled WGS sequence"/>
</dbReference>
<dbReference type="AlphaFoldDB" id="A0A1F5G3Z0"/>
<comment type="caution">
    <text evidence="9">The sequence shown here is derived from an EMBL/GenBank/DDBJ whole genome shotgun (WGS) entry which is preliminary data.</text>
</comment>
<feature type="transmembrane region" description="Helical" evidence="7">
    <location>
        <begin position="17"/>
        <end position="44"/>
    </location>
</feature>
<dbReference type="PANTHER" id="PTHR43266">
    <property type="entry name" value="MACROLIDE-EFFLUX PROTEIN"/>
    <property type="match status" value="1"/>
</dbReference>
<feature type="transmembrane region" description="Helical" evidence="7">
    <location>
        <begin position="50"/>
        <end position="72"/>
    </location>
</feature>